<keyword evidence="1 2" id="KW-0732">Signal</keyword>
<feature type="domain" description="Outer membrane protein beta-barrel" evidence="3">
    <location>
        <begin position="7"/>
        <end position="179"/>
    </location>
</feature>
<feature type="chain" id="PRO_5037848169" evidence="2">
    <location>
        <begin position="21"/>
        <end position="208"/>
    </location>
</feature>
<dbReference type="EMBL" id="SUVG01000005">
    <property type="protein sequence ID" value="MBE6421402.1"/>
    <property type="molecule type" value="Genomic_DNA"/>
</dbReference>
<accession>A0A928DP72</accession>
<protein>
    <submittedName>
        <fullName evidence="4">PorT family protein</fullName>
    </submittedName>
</protein>
<dbReference type="Gene3D" id="2.40.160.20">
    <property type="match status" value="1"/>
</dbReference>
<reference evidence="4" key="1">
    <citation type="submission" date="2019-04" db="EMBL/GenBank/DDBJ databases">
        <title>Evolution of Biomass-Degrading Anaerobic Consortia Revealed by Metagenomics.</title>
        <authorList>
            <person name="Peng X."/>
        </authorList>
    </citation>
    <scope>NUCLEOTIDE SEQUENCE</scope>
    <source>
        <strain evidence="4">SIG66</strain>
    </source>
</reference>
<evidence type="ECO:0000313" key="4">
    <source>
        <dbReference type="EMBL" id="MBE6421402.1"/>
    </source>
</evidence>
<dbReference type="InterPro" id="IPR027385">
    <property type="entry name" value="Beta-barrel_OMP"/>
</dbReference>
<gene>
    <name evidence="4" type="ORF">E7027_04645</name>
</gene>
<name>A0A928DP72_9BACT</name>
<comment type="caution">
    <text evidence="4">The sequence shown here is derived from an EMBL/GenBank/DDBJ whole genome shotgun (WGS) entry which is preliminary data.</text>
</comment>
<feature type="signal peptide" evidence="2">
    <location>
        <begin position="1"/>
        <end position="20"/>
    </location>
</feature>
<evidence type="ECO:0000259" key="3">
    <source>
        <dbReference type="Pfam" id="PF13505"/>
    </source>
</evidence>
<dbReference type="InterPro" id="IPR011250">
    <property type="entry name" value="OMP/PagP_B-barrel"/>
</dbReference>
<sequence length="208" mass="22982">MKKIIAIMAVLMFAPALAFAQTGLNVGDSFLSISIGEPDAKNEIENSQWGNKEGVSFGVQYLRTIAPVLAFGVEANGNLFSKTENLAWDSYYNFFTEEVETSIFNFMLAGRLYLNRHAARVYVPFGTGVGISRFEISARKNGSILGKEKETTTGLAWYAGLGFEGEISNHIVLGIEGRINGTSARIDMLEKTYYPLYITVMARLGFKF</sequence>
<dbReference type="SUPFAM" id="SSF56925">
    <property type="entry name" value="OMPA-like"/>
    <property type="match status" value="1"/>
</dbReference>
<evidence type="ECO:0000256" key="1">
    <source>
        <dbReference type="ARBA" id="ARBA00022729"/>
    </source>
</evidence>
<dbReference type="AlphaFoldDB" id="A0A928DP72"/>
<evidence type="ECO:0000313" key="5">
    <source>
        <dbReference type="Proteomes" id="UP000725649"/>
    </source>
</evidence>
<dbReference type="Proteomes" id="UP000725649">
    <property type="component" value="Unassembled WGS sequence"/>
</dbReference>
<proteinExistence type="predicted"/>
<evidence type="ECO:0000256" key="2">
    <source>
        <dbReference type="SAM" id="SignalP"/>
    </source>
</evidence>
<organism evidence="4 5">
    <name type="scientific">Candidatus Avelusimicrobium gallicola</name>
    <dbReference type="NCBI Taxonomy" id="2562704"/>
    <lineage>
        <taxon>Bacteria</taxon>
        <taxon>Pseudomonadati</taxon>
        <taxon>Elusimicrobiota</taxon>
        <taxon>Elusimicrobia</taxon>
        <taxon>Elusimicrobiales</taxon>
        <taxon>Elusimicrobiaceae</taxon>
        <taxon>Candidatus Avelusimicrobium</taxon>
    </lineage>
</organism>
<dbReference type="Pfam" id="PF13505">
    <property type="entry name" value="OMP_b-brl"/>
    <property type="match status" value="1"/>
</dbReference>